<sequence length="248" mass="27097">MAENNNFPKSWKKSSKPHKFCPGCGQSLALKNLGFVIDELQIADKTVYACDIGCSLLTWDMFEIDTIQTHHGRVVPTMVGFKLAKPSAITIAFMGDGGGYAIGAQHLINAAMRDDPITAILINNANYAMTGGQMAPTTLVGQKATTAPNGRDWQKVGKPIHGPEMLAEIAQEGSYIARTISTDIADCKTKIRKALQNQIDGRGFSFIEIISMCPVNWHTDALQSLDFSEKEMTKVYPLGEFKCPQKLA</sequence>
<reference evidence="4 5" key="1">
    <citation type="journal article" date="2015" name="Nature">
        <title>rRNA introns, odd ribosomes, and small enigmatic genomes across a large radiation of phyla.</title>
        <authorList>
            <person name="Brown C.T."/>
            <person name="Hug L.A."/>
            <person name="Thomas B.C."/>
            <person name="Sharon I."/>
            <person name="Castelle C.J."/>
            <person name="Singh A."/>
            <person name="Wilkins M.J."/>
            <person name="Williams K.H."/>
            <person name="Banfield J.F."/>
        </authorList>
    </citation>
    <scope>NUCLEOTIDE SEQUENCE [LARGE SCALE GENOMIC DNA]</scope>
</reference>
<dbReference type="GO" id="GO:0045333">
    <property type="term" value="P:cellular respiration"/>
    <property type="evidence" value="ECO:0007669"/>
    <property type="project" value="UniProtKB-ARBA"/>
</dbReference>
<dbReference type="GO" id="GO:0000287">
    <property type="term" value="F:magnesium ion binding"/>
    <property type="evidence" value="ECO:0007669"/>
    <property type="project" value="InterPro"/>
</dbReference>
<proteinExistence type="predicted"/>
<evidence type="ECO:0000313" key="5">
    <source>
        <dbReference type="Proteomes" id="UP000035648"/>
    </source>
</evidence>
<evidence type="ECO:0000313" key="4">
    <source>
        <dbReference type="EMBL" id="AKM82760.1"/>
    </source>
</evidence>
<dbReference type="AlphaFoldDB" id="A0A0G4B5D3"/>
<evidence type="ECO:0000259" key="3">
    <source>
        <dbReference type="Pfam" id="PF02775"/>
    </source>
</evidence>
<dbReference type="PANTHER" id="PTHR48084:SF3">
    <property type="entry name" value="SUBUNIT OF PYRUVATE:FLAVODOXIN OXIDOREDUCTASE"/>
    <property type="match status" value="1"/>
</dbReference>
<dbReference type="PANTHER" id="PTHR48084">
    <property type="entry name" value="2-OXOGLUTARATE OXIDOREDUCTASE SUBUNIT KORB-RELATED"/>
    <property type="match status" value="1"/>
</dbReference>
<dbReference type="InterPro" id="IPR029061">
    <property type="entry name" value="THDP-binding"/>
</dbReference>
<dbReference type="Pfam" id="PF02775">
    <property type="entry name" value="TPP_enzyme_C"/>
    <property type="match status" value="1"/>
</dbReference>
<evidence type="ECO:0000256" key="1">
    <source>
        <dbReference type="ARBA" id="ARBA00023002"/>
    </source>
</evidence>
<dbReference type="SUPFAM" id="SSF52518">
    <property type="entry name" value="Thiamin diphosphate-binding fold (THDP-binding)"/>
    <property type="match status" value="1"/>
</dbReference>
<dbReference type="PROSITE" id="PS00187">
    <property type="entry name" value="TPP_ENZYMES"/>
    <property type="match status" value="1"/>
</dbReference>
<dbReference type="GO" id="GO:0043807">
    <property type="term" value="F:3-methyl-2-oxobutanoate dehydrogenase (ferredoxin) activity"/>
    <property type="evidence" value="ECO:0007669"/>
    <property type="project" value="UniProtKB-EC"/>
</dbReference>
<gene>
    <name evidence="4" type="primary">vorA2</name>
    <name evidence="4" type="ORF">UT28_C0001G0984</name>
</gene>
<protein>
    <submittedName>
        <fullName evidence="4">Ketoisovalerate oxidoreductase VorA</fullName>
        <ecNumber evidence="4">1.2.7.7</ecNumber>
    </submittedName>
</protein>
<evidence type="ECO:0000256" key="2">
    <source>
        <dbReference type="ARBA" id="ARBA00023052"/>
    </source>
</evidence>
<dbReference type="EC" id="1.2.7.7" evidence="4"/>
<dbReference type="Gene3D" id="3.40.50.970">
    <property type="match status" value="1"/>
</dbReference>
<dbReference type="EMBL" id="CP011213">
    <property type="protein sequence ID" value="AKM82760.1"/>
    <property type="molecule type" value="Genomic_DNA"/>
</dbReference>
<feature type="domain" description="Thiamine pyrophosphate enzyme TPP-binding" evidence="3">
    <location>
        <begin position="65"/>
        <end position="209"/>
    </location>
</feature>
<dbReference type="STRING" id="1618337.UT28_C0001G0984"/>
<dbReference type="InterPro" id="IPR011766">
    <property type="entry name" value="TPP_enzyme_TPP-bd"/>
</dbReference>
<organism evidence="4 5">
    <name type="scientific">Berkelbacteria bacterium GW2011_GWE1_39_12</name>
    <dbReference type="NCBI Taxonomy" id="1618337"/>
    <lineage>
        <taxon>Bacteria</taxon>
        <taxon>Candidatus Berkelbacteria</taxon>
    </lineage>
</organism>
<accession>A0A0G4B5D3</accession>
<dbReference type="InterPro" id="IPR051457">
    <property type="entry name" value="2-oxoacid:Fd_oxidoreductase"/>
</dbReference>
<dbReference type="InterPro" id="IPR000399">
    <property type="entry name" value="TPP-bd_CS"/>
</dbReference>
<keyword evidence="1 4" id="KW-0560">Oxidoreductase</keyword>
<dbReference type="PATRIC" id="fig|1618337.4.peg.974"/>
<dbReference type="GO" id="GO:0030976">
    <property type="term" value="F:thiamine pyrophosphate binding"/>
    <property type="evidence" value="ECO:0007669"/>
    <property type="project" value="InterPro"/>
</dbReference>
<name>A0A0G4B5D3_9BACT</name>
<dbReference type="KEGG" id="bbgw:UT28_C0001G0984"/>
<keyword evidence="2" id="KW-0786">Thiamine pyrophosphate</keyword>
<dbReference type="Proteomes" id="UP000035648">
    <property type="component" value="Chromosome"/>
</dbReference>